<reference evidence="2" key="2">
    <citation type="submission" date="2015-01" db="EMBL/GenBank/DDBJ databases">
        <title>Evolutionary Origins and Diversification of the Mycorrhizal Mutualists.</title>
        <authorList>
            <consortium name="DOE Joint Genome Institute"/>
            <consortium name="Mycorrhizal Genomics Consortium"/>
            <person name="Kohler A."/>
            <person name="Kuo A."/>
            <person name="Nagy L.G."/>
            <person name="Floudas D."/>
            <person name="Copeland A."/>
            <person name="Barry K.W."/>
            <person name="Cichocki N."/>
            <person name="Veneault-Fourrey C."/>
            <person name="LaButti K."/>
            <person name="Lindquist E.A."/>
            <person name="Lipzen A."/>
            <person name="Lundell T."/>
            <person name="Morin E."/>
            <person name="Murat C."/>
            <person name="Riley R."/>
            <person name="Ohm R."/>
            <person name="Sun H."/>
            <person name="Tunlid A."/>
            <person name="Henrissat B."/>
            <person name="Grigoriev I.V."/>
            <person name="Hibbett D.S."/>
            <person name="Martin F."/>
        </authorList>
    </citation>
    <scope>NUCLEOTIDE SEQUENCE [LARGE SCALE GENOMIC DNA]</scope>
    <source>
        <strain evidence="2">Ve08.2h10</strain>
    </source>
</reference>
<reference evidence="1 2" key="1">
    <citation type="submission" date="2014-04" db="EMBL/GenBank/DDBJ databases">
        <authorList>
            <consortium name="DOE Joint Genome Institute"/>
            <person name="Kuo A."/>
            <person name="Kohler A."/>
            <person name="Jargeat P."/>
            <person name="Nagy L.G."/>
            <person name="Floudas D."/>
            <person name="Copeland A."/>
            <person name="Barry K.W."/>
            <person name="Cichocki N."/>
            <person name="Veneault-Fourrey C."/>
            <person name="LaButti K."/>
            <person name="Lindquist E.A."/>
            <person name="Lipzen A."/>
            <person name="Lundell T."/>
            <person name="Morin E."/>
            <person name="Murat C."/>
            <person name="Sun H."/>
            <person name="Tunlid A."/>
            <person name="Henrissat B."/>
            <person name="Grigoriev I.V."/>
            <person name="Hibbett D.S."/>
            <person name="Martin F."/>
            <person name="Nordberg H.P."/>
            <person name="Cantor M.N."/>
            <person name="Hua S.X."/>
        </authorList>
    </citation>
    <scope>NUCLEOTIDE SEQUENCE [LARGE SCALE GENOMIC DNA]</scope>
    <source>
        <strain evidence="1 2">Ve08.2h10</strain>
    </source>
</reference>
<dbReference type="EMBL" id="KN826350">
    <property type="protein sequence ID" value="KIK79199.1"/>
    <property type="molecule type" value="Genomic_DNA"/>
</dbReference>
<dbReference type="Proteomes" id="UP000054538">
    <property type="component" value="Unassembled WGS sequence"/>
</dbReference>
<dbReference type="AlphaFoldDB" id="A0A0D0DEB5"/>
<dbReference type="InParanoid" id="A0A0D0DEB5"/>
<evidence type="ECO:0000313" key="1">
    <source>
        <dbReference type="EMBL" id="KIK79199.1"/>
    </source>
</evidence>
<gene>
    <name evidence="1" type="ORF">PAXRUDRAFT_161941</name>
</gene>
<name>A0A0D0DEB5_9AGAM</name>
<dbReference type="HOGENOM" id="CLU_2590446_0_0_1"/>
<sequence>MHNAMLPPITLSPSVEAILVGITDMDLASIKKGWSVLRHLIWSSQEFLPSSEEVELFNLHGLCYRLGKSSLYVYSHYYVD</sequence>
<proteinExistence type="predicted"/>
<accession>A0A0D0DEB5</accession>
<protein>
    <submittedName>
        <fullName evidence="1">Uncharacterized protein</fullName>
    </submittedName>
</protein>
<keyword evidence="2" id="KW-1185">Reference proteome</keyword>
<organism evidence="1 2">
    <name type="scientific">Paxillus rubicundulus Ve08.2h10</name>
    <dbReference type="NCBI Taxonomy" id="930991"/>
    <lineage>
        <taxon>Eukaryota</taxon>
        <taxon>Fungi</taxon>
        <taxon>Dikarya</taxon>
        <taxon>Basidiomycota</taxon>
        <taxon>Agaricomycotina</taxon>
        <taxon>Agaricomycetes</taxon>
        <taxon>Agaricomycetidae</taxon>
        <taxon>Boletales</taxon>
        <taxon>Paxilineae</taxon>
        <taxon>Paxillaceae</taxon>
        <taxon>Paxillus</taxon>
    </lineage>
</organism>
<evidence type="ECO:0000313" key="2">
    <source>
        <dbReference type="Proteomes" id="UP000054538"/>
    </source>
</evidence>